<protein>
    <recommendedName>
        <fullName evidence="3">Sigma-70 family RNA polymerase sigma factor</fullName>
    </recommendedName>
</protein>
<organism evidence="1 2">
    <name type="scientific">Micromonospora halotolerans</name>
    <dbReference type="NCBI Taxonomy" id="709879"/>
    <lineage>
        <taxon>Bacteria</taxon>
        <taxon>Bacillati</taxon>
        <taxon>Actinomycetota</taxon>
        <taxon>Actinomycetes</taxon>
        <taxon>Micromonosporales</taxon>
        <taxon>Micromonosporaceae</taxon>
        <taxon>Micromonospora</taxon>
    </lineage>
</organism>
<name>A0ABZ0A539_9ACTN</name>
<keyword evidence="2" id="KW-1185">Reference proteome</keyword>
<dbReference type="InterPro" id="IPR013325">
    <property type="entry name" value="RNA_pol_sigma_r2"/>
</dbReference>
<dbReference type="SUPFAM" id="SSF88946">
    <property type="entry name" value="Sigma2 domain of RNA polymerase sigma factors"/>
    <property type="match status" value="1"/>
</dbReference>
<dbReference type="Proteomes" id="UP001303001">
    <property type="component" value="Chromosome"/>
</dbReference>
<proteinExistence type="predicted"/>
<evidence type="ECO:0000313" key="2">
    <source>
        <dbReference type="Proteomes" id="UP001303001"/>
    </source>
</evidence>
<accession>A0ABZ0A539</accession>
<reference evidence="1 2" key="1">
    <citation type="submission" date="2023-09" db="EMBL/GenBank/DDBJ databases">
        <title>Micromonospora halotolerans DSM 45598 genome sequence.</title>
        <authorList>
            <person name="Mo P."/>
        </authorList>
    </citation>
    <scope>NUCLEOTIDE SEQUENCE [LARGE SCALE GENOMIC DNA]</scope>
    <source>
        <strain evidence="1 2">DSM 45598</strain>
    </source>
</reference>
<sequence length="195" mass="21806">MSDRYRGGEVGAPADREQEIMRLISTGFFDGCVRMLGVSMRIDQADVEDAILDAIVRVLERDARKAPIEDMQKYLYSSARNNLRRRLKALARSAEAELNDGEHPSAEQEALSAARYAELVAHVKTWENARIRVVTLLYLAGIYEGDPLTITEVAIQAGEILGEEIQVGSIGTWRKRGFDRLSAFVAAQMIHEQQV</sequence>
<evidence type="ECO:0008006" key="3">
    <source>
        <dbReference type="Google" id="ProtNLM"/>
    </source>
</evidence>
<dbReference type="RefSeq" id="WP_313723594.1">
    <property type="nucleotide sequence ID" value="NZ_CP134876.1"/>
</dbReference>
<gene>
    <name evidence="1" type="ORF">RMN56_10260</name>
</gene>
<evidence type="ECO:0000313" key="1">
    <source>
        <dbReference type="EMBL" id="WNM41691.1"/>
    </source>
</evidence>
<dbReference type="EMBL" id="CP134876">
    <property type="protein sequence ID" value="WNM41691.1"/>
    <property type="molecule type" value="Genomic_DNA"/>
</dbReference>